<comment type="similarity">
    <text evidence="2">Belongs to the DRC9 family.</text>
</comment>
<dbReference type="GO" id="GO:0031514">
    <property type="term" value="C:motile cilium"/>
    <property type="evidence" value="ECO:0007669"/>
    <property type="project" value="TreeGrafter"/>
</dbReference>
<keyword evidence="6" id="KW-0969">Cilium</keyword>
<keyword evidence="12" id="KW-1185">Reference proteome</keyword>
<keyword evidence="5" id="KW-0282">Flagellum</keyword>
<dbReference type="PANTHER" id="PTHR14871:SF1">
    <property type="entry name" value="DYNEIN REGULATORY COMPLEX PROTEIN 9"/>
    <property type="match status" value="1"/>
</dbReference>
<gene>
    <name evidence="11" type="ORF">RI129_005596</name>
</gene>
<evidence type="ECO:0000256" key="5">
    <source>
        <dbReference type="ARBA" id="ARBA00022846"/>
    </source>
</evidence>
<dbReference type="EMBL" id="JAVRBK010000003">
    <property type="protein sequence ID" value="KAK5647132.1"/>
    <property type="molecule type" value="Genomic_DNA"/>
</dbReference>
<feature type="coiled-coil region" evidence="10">
    <location>
        <begin position="1"/>
        <end position="39"/>
    </location>
</feature>
<keyword evidence="8" id="KW-0966">Cell projection</keyword>
<comment type="subcellular location">
    <subcellularLocation>
        <location evidence="1">Cytoplasm</location>
        <location evidence="1">Cytoskeleton</location>
        <location evidence="1">Flagellum axoneme</location>
    </subcellularLocation>
</comment>
<dbReference type="InterPro" id="IPR042618">
    <property type="entry name" value="IQCG"/>
</dbReference>
<dbReference type="CDD" id="cd23766">
    <property type="entry name" value="IQCG"/>
    <property type="match status" value="1"/>
</dbReference>
<evidence type="ECO:0000256" key="8">
    <source>
        <dbReference type="ARBA" id="ARBA00023273"/>
    </source>
</evidence>
<dbReference type="AlphaFoldDB" id="A0AAN7ZKN5"/>
<dbReference type="Proteomes" id="UP001329430">
    <property type="component" value="Chromosome 3"/>
</dbReference>
<evidence type="ECO:0000256" key="2">
    <source>
        <dbReference type="ARBA" id="ARBA00008222"/>
    </source>
</evidence>
<name>A0AAN7ZKN5_9COLE</name>
<reference evidence="11 12" key="1">
    <citation type="journal article" date="2024" name="Insects">
        <title>An Improved Chromosome-Level Genome Assembly of the Firefly Pyrocoelia pectoralis.</title>
        <authorList>
            <person name="Fu X."/>
            <person name="Meyer-Rochow V.B."/>
            <person name="Ballantyne L."/>
            <person name="Zhu X."/>
        </authorList>
    </citation>
    <scope>NUCLEOTIDE SEQUENCE [LARGE SCALE GENOMIC DNA]</scope>
    <source>
        <strain evidence="11">XCY_ONT2</strain>
    </source>
</reference>
<dbReference type="PROSITE" id="PS50096">
    <property type="entry name" value="IQ"/>
    <property type="match status" value="1"/>
</dbReference>
<evidence type="ECO:0000256" key="3">
    <source>
        <dbReference type="ARBA" id="ARBA00013738"/>
    </source>
</evidence>
<evidence type="ECO:0000256" key="9">
    <source>
        <dbReference type="ARBA" id="ARBA00032183"/>
    </source>
</evidence>
<accession>A0AAN7ZKN5</accession>
<sequence length="97" mass="11781">MDRYDTEIEARDTEIQLLKEKREEQVIRIEELLEIYEQRLAEVNAYMAVKEKRRLAEEYKMKRLRACIRIQAWWRGEMVRKCLGPFKKPPPGGKKKK</sequence>
<evidence type="ECO:0000313" key="12">
    <source>
        <dbReference type="Proteomes" id="UP001329430"/>
    </source>
</evidence>
<keyword evidence="10" id="KW-0175">Coiled coil</keyword>
<evidence type="ECO:0000313" key="11">
    <source>
        <dbReference type="EMBL" id="KAK5647132.1"/>
    </source>
</evidence>
<organism evidence="11 12">
    <name type="scientific">Pyrocoelia pectoralis</name>
    <dbReference type="NCBI Taxonomy" id="417401"/>
    <lineage>
        <taxon>Eukaryota</taxon>
        <taxon>Metazoa</taxon>
        <taxon>Ecdysozoa</taxon>
        <taxon>Arthropoda</taxon>
        <taxon>Hexapoda</taxon>
        <taxon>Insecta</taxon>
        <taxon>Pterygota</taxon>
        <taxon>Neoptera</taxon>
        <taxon>Endopterygota</taxon>
        <taxon>Coleoptera</taxon>
        <taxon>Polyphaga</taxon>
        <taxon>Elateriformia</taxon>
        <taxon>Elateroidea</taxon>
        <taxon>Lampyridae</taxon>
        <taxon>Lampyrinae</taxon>
        <taxon>Pyrocoelia</taxon>
    </lineage>
</organism>
<protein>
    <recommendedName>
        <fullName evidence="3">Dynein regulatory complex protein 9</fullName>
    </recommendedName>
    <alternativeName>
        <fullName evidence="9">IQ domain-containing protein G</fullName>
    </alternativeName>
</protein>
<dbReference type="GO" id="GO:0005737">
    <property type="term" value="C:cytoplasm"/>
    <property type="evidence" value="ECO:0007669"/>
    <property type="project" value="TreeGrafter"/>
</dbReference>
<keyword evidence="4" id="KW-0963">Cytoplasm</keyword>
<evidence type="ECO:0000256" key="1">
    <source>
        <dbReference type="ARBA" id="ARBA00004611"/>
    </source>
</evidence>
<evidence type="ECO:0000256" key="4">
    <source>
        <dbReference type="ARBA" id="ARBA00022490"/>
    </source>
</evidence>
<dbReference type="InterPro" id="IPR000048">
    <property type="entry name" value="IQ_motif_EF-hand-BS"/>
</dbReference>
<dbReference type="Pfam" id="PF00612">
    <property type="entry name" value="IQ"/>
    <property type="match status" value="1"/>
</dbReference>
<dbReference type="GO" id="GO:0044782">
    <property type="term" value="P:cilium organization"/>
    <property type="evidence" value="ECO:0007669"/>
    <property type="project" value="TreeGrafter"/>
</dbReference>
<evidence type="ECO:0000256" key="10">
    <source>
        <dbReference type="SAM" id="Coils"/>
    </source>
</evidence>
<evidence type="ECO:0000256" key="7">
    <source>
        <dbReference type="ARBA" id="ARBA00023212"/>
    </source>
</evidence>
<dbReference type="PANTHER" id="PTHR14871">
    <property type="entry name" value="DYNEIN REGULATORY COMPLEX PROTEIN 9"/>
    <property type="match status" value="1"/>
</dbReference>
<keyword evidence="7" id="KW-0206">Cytoskeleton</keyword>
<comment type="caution">
    <text evidence="11">The sequence shown here is derived from an EMBL/GenBank/DDBJ whole genome shotgun (WGS) entry which is preliminary data.</text>
</comment>
<evidence type="ECO:0000256" key="6">
    <source>
        <dbReference type="ARBA" id="ARBA00023069"/>
    </source>
</evidence>
<proteinExistence type="inferred from homology"/>